<sequence length="61" mass="7252">MWKQILDRGQNPFYLMLNYKKGNIQLPWALDFLSTQFGIEYPACIFVLLLNDELWLISKIS</sequence>
<evidence type="ECO:0000313" key="1">
    <source>
        <dbReference type="EMBL" id="PZX59228.1"/>
    </source>
</evidence>
<dbReference type="AlphaFoldDB" id="A0A2W7RE60"/>
<name>A0A2W7RE60_9BACT</name>
<comment type="caution">
    <text evidence="1">The sequence shown here is derived from an EMBL/GenBank/DDBJ whole genome shotgun (WGS) entry which is preliminary data.</text>
</comment>
<evidence type="ECO:0000313" key="2">
    <source>
        <dbReference type="Proteomes" id="UP000249115"/>
    </source>
</evidence>
<organism evidence="1 2">
    <name type="scientific">Algoriphagus ratkowskyi</name>
    <dbReference type="NCBI Taxonomy" id="57028"/>
    <lineage>
        <taxon>Bacteria</taxon>
        <taxon>Pseudomonadati</taxon>
        <taxon>Bacteroidota</taxon>
        <taxon>Cytophagia</taxon>
        <taxon>Cytophagales</taxon>
        <taxon>Cyclobacteriaceae</taxon>
        <taxon>Algoriphagus</taxon>
    </lineage>
</organism>
<accession>A0A2W7RE60</accession>
<protein>
    <submittedName>
        <fullName evidence="1">Uncharacterized protein</fullName>
    </submittedName>
</protein>
<dbReference type="Proteomes" id="UP000249115">
    <property type="component" value="Unassembled WGS sequence"/>
</dbReference>
<dbReference type="EMBL" id="QKZU01000004">
    <property type="protein sequence ID" value="PZX59228.1"/>
    <property type="molecule type" value="Genomic_DNA"/>
</dbReference>
<gene>
    <name evidence="1" type="ORF">LV84_01258</name>
</gene>
<reference evidence="1 2" key="1">
    <citation type="submission" date="2018-06" db="EMBL/GenBank/DDBJ databases">
        <title>Genomic Encyclopedia of Archaeal and Bacterial Type Strains, Phase II (KMG-II): from individual species to whole genera.</title>
        <authorList>
            <person name="Goeker M."/>
        </authorList>
    </citation>
    <scope>NUCLEOTIDE SEQUENCE [LARGE SCALE GENOMIC DNA]</scope>
    <source>
        <strain evidence="1 2">DSM 22686</strain>
    </source>
</reference>
<proteinExistence type="predicted"/>